<reference evidence="4" key="3">
    <citation type="submission" date="2011-10" db="EMBL/GenBank/DDBJ databases">
        <authorList>
            <person name="Zschuettig A."/>
            <person name="Zimmermann K."/>
            <person name="Goesmann A."/>
            <person name="Blom J."/>
            <person name="Gunzer F."/>
        </authorList>
    </citation>
    <scope>NUCLEOTIDE SEQUENCE</scope>
    <source>
        <strain evidence="4">G3/10</strain>
        <plasmid evidence="4">pSYM1</plasmid>
    </source>
</reference>
<name>D0QMR0_ECOLX</name>
<dbReference type="Pfam" id="PF00226">
    <property type="entry name" value="DnaJ"/>
    <property type="match status" value="1"/>
</dbReference>
<dbReference type="PRINTS" id="PR00625">
    <property type="entry name" value="JDOMAIN"/>
</dbReference>
<reference evidence="3" key="2">
    <citation type="submission" date="2009-01" db="EMBL/GenBank/DDBJ databases">
        <authorList>
            <person name="Ong C.-L.Y."/>
            <person name="Beatson S.A."/>
            <person name="McEwan A.G."/>
            <person name="Schembri M.A."/>
        </authorList>
    </citation>
    <scope>NUCLEOTIDE SEQUENCE</scope>
    <source>
        <strain evidence="3">MS2027</strain>
        <plasmid evidence="3">pMAS2027</plasmid>
    </source>
</reference>
<evidence type="ECO:0000313" key="4">
    <source>
        <dbReference type="EMBL" id="AFH37402.1"/>
    </source>
</evidence>
<gene>
    <name evidence="3" type="primary">dnaJ</name>
    <name evidence="3" type="ORF">pMAS2027_56</name>
</gene>
<feature type="domain" description="J" evidence="2">
    <location>
        <begin position="71"/>
        <end position="131"/>
    </location>
</feature>
<geneLocation type="plasmid" evidence="3">
    <name>pMAS2027</name>
</geneLocation>
<organism evidence="3">
    <name type="scientific">Escherichia coli</name>
    <dbReference type="NCBI Taxonomy" id="562"/>
    <lineage>
        <taxon>Bacteria</taxon>
        <taxon>Pseudomonadati</taxon>
        <taxon>Pseudomonadota</taxon>
        <taxon>Gammaproteobacteria</taxon>
        <taxon>Enterobacterales</taxon>
        <taxon>Enterobacteriaceae</taxon>
        <taxon>Escherichia</taxon>
    </lineage>
</organism>
<accession>D0QMR0</accession>
<dbReference type="SUPFAM" id="SSF46565">
    <property type="entry name" value="Chaperone J-domain"/>
    <property type="match status" value="1"/>
</dbReference>
<geneLocation type="plasmid" evidence="4">
    <name>pSYM1</name>
</geneLocation>
<dbReference type="InterPro" id="IPR001623">
    <property type="entry name" value="DnaJ_domain"/>
</dbReference>
<dbReference type="InterPro" id="IPR050817">
    <property type="entry name" value="DjlA_DnaK_co-chaperone"/>
</dbReference>
<dbReference type="PROSITE" id="PS50076">
    <property type="entry name" value="DNAJ_2"/>
    <property type="match status" value="1"/>
</dbReference>
<reference evidence="4" key="4">
    <citation type="journal article" date="2012" name="PLoS ONE">
        <title>Identification and Characterization of Microcin S, a New Antibacterial Peptide Produced by Probiotic Escherichia coli G3/10.</title>
        <authorList>
            <person name="Zschuttig A."/>
            <person name="Zimmermann K."/>
            <person name="Blom J."/>
            <person name="Goesmann A."/>
            <person name="Pohlmann C."/>
            <person name="Gunzer F."/>
        </authorList>
    </citation>
    <scope>NUCLEOTIDE SEQUENCE</scope>
    <source>
        <strain evidence="4">G3/10</strain>
        <plasmid evidence="4">pSYM1</plasmid>
    </source>
</reference>
<dbReference type="CDD" id="cd06257">
    <property type="entry name" value="DnaJ"/>
    <property type="match status" value="1"/>
</dbReference>
<evidence type="ECO:0000259" key="2">
    <source>
        <dbReference type="PROSITE" id="PS50076"/>
    </source>
</evidence>
<reference evidence="3" key="1">
    <citation type="journal article" date="2009" name="Appl. Environ. Microbiol.">
        <title>Conjugative plasmid transfer and adhesion dynamics in an Escherichia coli biofilm.</title>
        <authorList>
            <person name="Ong C.L."/>
            <person name="Beatson S.A."/>
            <person name="McEwan A.G."/>
            <person name="Schembri M.A."/>
        </authorList>
    </citation>
    <scope>NUCLEOTIDE SEQUENCE</scope>
    <source>
        <strain evidence="3">MS2027</strain>
        <plasmid evidence="3">pMAS2027</plasmid>
    </source>
</reference>
<evidence type="ECO:0000313" key="3">
    <source>
        <dbReference type="EMBL" id="ACV89923.1"/>
    </source>
</evidence>
<dbReference type="InterPro" id="IPR036869">
    <property type="entry name" value="J_dom_sf"/>
</dbReference>
<proteinExistence type="predicted"/>
<keyword evidence="1" id="KW-0143">Chaperone</keyword>
<evidence type="ECO:0000256" key="1">
    <source>
        <dbReference type="ARBA" id="ARBA00023186"/>
    </source>
</evidence>
<dbReference type="EMBL" id="FJ666132">
    <property type="protein sequence ID" value="ACV89923.1"/>
    <property type="molecule type" value="Genomic_DNA"/>
</dbReference>
<keyword evidence="3" id="KW-0614">Plasmid</keyword>
<dbReference type="SMART" id="SM00271">
    <property type="entry name" value="DnaJ"/>
    <property type="match status" value="1"/>
</dbReference>
<sequence length="237" mass="26985">MSLILIKLVCFRRFGNGNSIRRLVCRLPCPDGHKKLAIPSYDGMVSLLVGNGSLPDSSSPNGRERKMNIQEALNIFGLSGDLTEKDIKAAYRKAALKYHPDRNPLGAELMKAVNAAFDFLMANIDKINQFQSTDENARYNYGEDLEKVLNTLSGLTGIVYEVIGNWVWISGETITHKETLKEIGCKWAAKKKQWFYRPEEHKSYWNREEHTIEEIRAKYGSTGQRRATGWQQVETRA</sequence>
<dbReference type="EMBL" id="JN887338">
    <property type="protein sequence ID" value="AFH37402.1"/>
    <property type="molecule type" value="Genomic_DNA"/>
</dbReference>
<dbReference type="PANTHER" id="PTHR24074">
    <property type="entry name" value="CO-CHAPERONE PROTEIN DJLA"/>
    <property type="match status" value="1"/>
</dbReference>
<protein>
    <submittedName>
        <fullName evidence="3">DnaJ domain protein</fullName>
    </submittedName>
</protein>
<dbReference type="AlphaFoldDB" id="D0QMR0"/>
<dbReference type="Gene3D" id="1.10.287.110">
    <property type="entry name" value="DnaJ domain"/>
    <property type="match status" value="1"/>
</dbReference>